<dbReference type="Gene3D" id="6.20.50.100">
    <property type="match status" value="6"/>
</dbReference>
<evidence type="ECO:0000313" key="15">
    <source>
        <dbReference type="Proteomes" id="UP000293398"/>
    </source>
</evidence>
<feature type="domain" description="Trimeric autotransporter adhesin YadA-like stalk" evidence="13">
    <location>
        <begin position="792"/>
        <end position="827"/>
    </location>
</feature>
<feature type="domain" description="Trimeric autotransporter adhesin YadA-like stalk" evidence="13">
    <location>
        <begin position="1349"/>
        <end position="1388"/>
    </location>
</feature>
<keyword evidence="8" id="KW-0653">Protein transport</keyword>
<dbReference type="InterPro" id="IPR011049">
    <property type="entry name" value="Serralysin-like_metalloprot_C"/>
</dbReference>
<feature type="domain" description="Trimeric autotransporter adhesin YadA-like C-terminal membrane anchor" evidence="11">
    <location>
        <begin position="2960"/>
        <end position="3020"/>
    </location>
</feature>
<dbReference type="GO" id="GO:0009279">
    <property type="term" value="C:cell outer membrane"/>
    <property type="evidence" value="ECO:0007669"/>
    <property type="project" value="UniProtKB-SubCell"/>
</dbReference>
<feature type="domain" description="Trimeric autotransporter adhesin YadA-like stalk" evidence="13">
    <location>
        <begin position="2277"/>
        <end position="2318"/>
    </location>
</feature>
<feature type="domain" description="Trimeric autotransporter adhesin YadA-like stalk" evidence="13">
    <location>
        <begin position="1243"/>
        <end position="1277"/>
    </location>
</feature>
<feature type="domain" description="Trimeric autotransporter adhesin YadA-like stalk" evidence="13">
    <location>
        <begin position="1670"/>
        <end position="1711"/>
    </location>
</feature>
<feature type="domain" description="Trimeric autotransporter adhesin YadA-like stalk" evidence="13">
    <location>
        <begin position="1782"/>
        <end position="1817"/>
    </location>
</feature>
<feature type="domain" description="Trimeric autotransporter adhesin YadA-like head" evidence="12">
    <location>
        <begin position="110"/>
        <end position="134"/>
    </location>
</feature>
<dbReference type="InterPro" id="IPR045584">
    <property type="entry name" value="Pilin-like"/>
</dbReference>
<evidence type="ECO:0000313" key="14">
    <source>
        <dbReference type="EMBL" id="RZU00492.1"/>
    </source>
</evidence>
<dbReference type="GO" id="GO:0015031">
    <property type="term" value="P:protein transport"/>
    <property type="evidence" value="ECO:0007669"/>
    <property type="project" value="UniProtKB-KW"/>
</dbReference>
<dbReference type="CDD" id="cd12820">
    <property type="entry name" value="LbR_YadA-like"/>
    <property type="match status" value="1"/>
</dbReference>
<feature type="domain" description="Trimeric autotransporter adhesin YadA-like stalk" evidence="13">
    <location>
        <begin position="687"/>
        <end position="721"/>
    </location>
</feature>
<dbReference type="InterPro" id="IPR037174">
    <property type="entry name" value="Trimeric_adhesin"/>
</dbReference>
<keyword evidence="10" id="KW-0998">Cell outer membrane</keyword>
<dbReference type="InterPro" id="IPR008635">
    <property type="entry name" value="Coiled_stalk_dom"/>
</dbReference>
<sequence>MSICVPRTLTEVPTGLEYDNSGKYGALALRKEAGIAIGRGSQVKLGAVALGSGTSSGDVGVAVGTWARAAHSAISVGPRSHAAGDSSIAVGRQAVSKGPFAMSFGNVAAATGESSLAMGHSATATGKRGIAIGAAQTPAVGSGLQNSALMYTAQTNTQATGEDSIALGSSARATAGQSIALGATAQALYTGTIAQGYGARASGNDDIALGSRAIADSGNSVALGANSRTTAPTPVANYTYTPATGTPFTKSFAGTNPIGVVSVGSSGEERQIQNVAAGKISSSSTDAINGSQLFVTNEMAQRSLNAVRTLNDIVGGNTTVHTETNEISLGSDIYVGSAKDNRKPADARRVIESIGALGENKAQGADLANYLGGGSTLVTENGRATGAVTAPSYNLVDGKPSEEKSKNYNNVGDALSALNTAVTQPITFETDDGSTTARKLGSTLKVFGEDTISTAMQGDGTLKISAKTATLSVTDGKVSIDNGDVGNGKLVTAGSVANAINESHFNVNASATADGEVSSNGESPVKAGDTVNYIAGKNIKLTQADKAFTFETKDDVSFNKVSIGAGGLTVASGGKVDMGGNKITNVGDGSAPGDAVNFSQLDGVKTIADNALSEASKGWNLQANGDTATKVAPGDKVRFLDGTNINVTRNGNDLTIATTPALTADSLTINNGGPVINGAGIDMGGKKVTNVADGSAPGDAVNFSQLDGVKTIADNALSEASKGWNLQANGDAASKVALGDTVQFIDGTNINVTRNGNDLTIATTPALTADSLTINNGGPVINGAGIDMGGKKIAGVANGTEGTDAVNLNQLNAVAGAAASEVAAGTNIASVQKTEGANGQAIYTVNAKGTAVSGGSDKIAVTSTTDEATNLTTYGVDLSDAVKTSLTKADSALQEIVTQIDGADVKTLSSADNKVNFTAGDNIALTNDSGAIKIGVKPDLTADSLTINNGGPVINGAGIDMGGKKVTNVADGSAPGDAVNFSQLDGVKTIADNALSEASKGWNLQANGDAASKVALGDTVQFIDGTNINVTRNGNDLTIATTPALTADSLTINNGGPVINGAGIDMGGKKIAGVANGTEGTDAINLNQLNAVAGAAASEVAAGTNIASVQKTEGANGQAIYTVNAKGAAVSGGSDKIVVTSTTDDATNLTTYGVDLSDAVKTSLTKADSALQEIVTQIDGADVKTLSSADNKVNFTSGDNIALTNDSGAIKIGVKPDLTVDSLTINNGGPVINGAGIDMGGKKVTNVADGSAPGDAVNFSQLDGVKTIADNALSEASKGWNLQANGDAASKVALGDTVQFIDGTNINVTRNGNDLTIATTPALTADSLTINNGGPVIGSTGVDMKDKKLTYVAPGTLSADSKDGVNASQLFAVGNSTAAAFGGDSVFNPDTGVVVPSLNVGDKTFTNVNDALGDLNTTLASTTAEVNKGWNLQANGDAATKVAPGDKVQFLDGTNINVTRNGNDLTIATTPTLTADSLTINGGPVINSAGIDMGGKKIAGVANGTEGTDAVNLNQLNAVAGAAASEVAAGTNIASVQKTEGANGQAIYTVNAKGAAVSGGSDKIVVTSTTDDATNLTTYGVDLSDAVKTSLTKADSALQEIVTQIDGADVKTLSSADNKVNFTSGDNIALTNDSGAIKIGVKPDLTADSLTINNGGPIFNVDGINMNDKKITGIADGTGPKDAVNVSQLDAVKQTANQGWNLTANGSDSINIAPGETVDLSPATGDNNIVVGKTDRNLTVGLNRNLNIDSIQVGDTLVNGDGLTITGGPNVKKSGIDAGGKKIAGVANGTEGTDAVNLNQLNAVAGAAASEVAAGTNIASVQKTEGANGQAIYTVNAKGTAVSGGSDKIVVTSTTDDATNLTTYGVDLSDAVKTSLTKADSALQEIVTQIDGADVKTLSSADNKVNFTAGDNIALVNDSGAIKINVTPDLTVDSLTINNGGPVIGSTGIDMQDKKLTNVAPGTLSADSKDGINASQLFAVGNSTAAAFGGDSTFNPDTGVVVPSLNVGDKTFTNVNDALGDLNTTLASTTAEVNKGWNLQANGDAATKVAPGDKVQFLDGTNINVSRDGNDLTIATTPALTADSLTINGGPVISGAGIDMGGKKVTGIANGTEGTDAVNLNQLNAVAGAAASEVAAGTNIASVQKTEGANGQAIYTVNAKGTAVSGGSDKIAVTSTTDDATNLTTYNVDLSDAAKSSLTKADSALQSIVTQIDGADVKTLSSADNKVNFTSGDNIALVNDNGAIKINVTPDLTVDSLTINNGGPVIGSTGIDMQDKKLTNVAPGTLSADSKDGVNASQLFAVGNSTAAAFGGDSTFNPDTGVVVPSLNVGDKTFTNVNDALSDLNTTLASTTAEVNKGWNLQANGDTATKVAPGDKVQFLDGTNINVTRTGNDLTIATWADLKADSLTINNGGPVIGSTGIDMQDKKLTNVAPGTLSADSKDGVNASQLFAVGNSTAAAFGGDSTFNPDTGVVVPSLNVGDKTFTNVNDALGDLNTTLASTTAEVNKGWNLQANGDAATKVAPGDKVQFLDGTNINVTRTGNDLTIATWADLKADSLTINNGGPVFNVDGINMNDKKLTNVAAGTLSADSKDGVNAGQLFTVGDSTAQALGGDSIFDPVTGKVTAGLKIGDKTFNNVNSALTAINDNVTSVATRGWDIAGATGVVGSVATGGQVQFLAGDNHTKVNVAQENGISKVTVSTAASPLQYSDTANANGQNAAAAPFEVTNSVTLVGKDAAAPVSLNNVAKATLSEDSLQAVNGQQLYGLGNSIANTLGGGTYFNADTGTLSTKIRVDGSEYNSVADALDNIGRVANGGWNLQLNNDTPQKVGSGATVGFNQGSNIQLTRDGNQVTVATAPNVTFESVKADRLEGDVVSAKSYLGVIDGPALTQQGIDAAGKPISNVGPGDISEGSTDAVTGGQLYSLAGGTAAAINRLQSNLDRVAKDANAGSATAGAMANLPQAYLPGKSMFALATARYVGQQGFAAGLSKVSDNGNWIIKGSVSGNTRGKTMVGAGIGYQW</sequence>
<dbReference type="Gene3D" id="1.20.5.170">
    <property type="match status" value="2"/>
</dbReference>
<comment type="subcellular location">
    <subcellularLocation>
        <location evidence="2">Cell outer membrane</location>
    </subcellularLocation>
    <subcellularLocation>
        <location evidence="1">Cell surface</location>
    </subcellularLocation>
</comment>
<dbReference type="SUPFAM" id="SSF54523">
    <property type="entry name" value="Pili subunits"/>
    <property type="match status" value="1"/>
</dbReference>
<feature type="domain" description="Trimeric autotransporter adhesin YadA-like stalk" evidence="13">
    <location>
        <begin position="2900"/>
        <end position="2940"/>
    </location>
</feature>
<dbReference type="SUPFAM" id="SSF101967">
    <property type="entry name" value="Adhesin YadA, collagen-binding domain"/>
    <property type="match status" value="11"/>
</dbReference>
<evidence type="ECO:0000256" key="4">
    <source>
        <dbReference type="ARBA" id="ARBA00022448"/>
    </source>
</evidence>
<keyword evidence="7" id="KW-0732">Signal</keyword>
<dbReference type="EMBL" id="SHKO01000001">
    <property type="protein sequence ID" value="RZU00492.1"/>
    <property type="molecule type" value="Genomic_DNA"/>
</dbReference>
<feature type="domain" description="Trimeric autotransporter adhesin YadA-like head" evidence="12">
    <location>
        <begin position="72"/>
        <end position="94"/>
    </location>
</feature>
<feature type="domain" description="Trimeric autotransporter adhesin YadA-like stalk" evidence="13">
    <location>
        <begin position="2427"/>
        <end position="2468"/>
    </location>
</feature>
<feature type="domain" description="Trimeric autotransporter adhesin YadA-like stalk" evidence="13">
    <location>
        <begin position="2743"/>
        <end position="2784"/>
    </location>
</feature>
<dbReference type="Gene3D" id="3.30.1300.30">
    <property type="entry name" value="GSPII I/J protein-like"/>
    <property type="match status" value="1"/>
</dbReference>
<feature type="domain" description="Trimeric autotransporter adhesin YadA-like stalk" evidence="13">
    <location>
        <begin position="1497"/>
        <end position="1532"/>
    </location>
</feature>
<keyword evidence="15" id="KW-1185">Reference proteome</keyword>
<dbReference type="InterPro" id="IPR005594">
    <property type="entry name" value="YadA_C"/>
</dbReference>
<dbReference type="Proteomes" id="UP000293398">
    <property type="component" value="Unassembled WGS sequence"/>
</dbReference>
<dbReference type="Pfam" id="PF05662">
    <property type="entry name" value="YadA_stalk"/>
    <property type="match status" value="18"/>
</dbReference>
<feature type="domain" description="Trimeric autotransporter adhesin YadA-like stalk" evidence="13">
    <location>
        <begin position="271"/>
        <end position="308"/>
    </location>
</feature>
<proteinExistence type="inferred from homology"/>
<gene>
    <name evidence="14" type="ORF">EV681_2302</name>
</gene>
<name>A0A4Q7VV08_9BURK</name>
<evidence type="ECO:0000259" key="13">
    <source>
        <dbReference type="Pfam" id="PF05662"/>
    </source>
</evidence>
<evidence type="ECO:0000259" key="12">
    <source>
        <dbReference type="Pfam" id="PF05658"/>
    </source>
</evidence>
<comment type="similarity">
    <text evidence="3">Belongs to the autotransporter-2 (AT-2) (TC 1.B.40) family.</text>
</comment>
<evidence type="ECO:0000256" key="3">
    <source>
        <dbReference type="ARBA" id="ARBA00005848"/>
    </source>
</evidence>
<evidence type="ECO:0000256" key="10">
    <source>
        <dbReference type="ARBA" id="ARBA00023237"/>
    </source>
</evidence>
<dbReference type="Gene3D" id="2.150.10.10">
    <property type="entry name" value="Serralysin-like metalloprotease, C-terminal"/>
    <property type="match status" value="9"/>
</dbReference>
<feature type="domain" description="Trimeric autotransporter adhesin YadA-like stalk" evidence="13">
    <location>
        <begin position="1955"/>
        <end position="1996"/>
    </location>
</feature>
<dbReference type="Pfam" id="PF05658">
    <property type="entry name" value="YadA_head"/>
    <property type="match status" value="4"/>
</dbReference>
<evidence type="ECO:0000256" key="9">
    <source>
        <dbReference type="ARBA" id="ARBA00023136"/>
    </source>
</evidence>
<feature type="domain" description="Trimeric autotransporter adhesin YadA-like stalk" evidence="13">
    <location>
        <begin position="1070"/>
        <end position="1105"/>
    </location>
</feature>
<protein>
    <submittedName>
        <fullName evidence="14">Autotransporter adhesin</fullName>
    </submittedName>
</protein>
<keyword evidence="9" id="KW-0472">Membrane</keyword>
<accession>A0A4Q7VV08</accession>
<feature type="domain" description="Trimeric autotransporter adhesin YadA-like stalk" evidence="13">
    <location>
        <begin position="582"/>
        <end position="616"/>
    </location>
</feature>
<keyword evidence="5" id="KW-1134">Transmembrane beta strand</keyword>
<keyword evidence="6" id="KW-0812">Transmembrane</keyword>
<keyword evidence="4" id="KW-0813">Transport</keyword>
<comment type="caution">
    <text evidence="14">The sequence shown here is derived from an EMBL/GenBank/DDBJ whole genome shotgun (WGS) entry which is preliminary data.</text>
</comment>
<dbReference type="GO" id="GO:0009986">
    <property type="term" value="C:cell surface"/>
    <property type="evidence" value="ECO:0007669"/>
    <property type="project" value="UniProtKB-SubCell"/>
</dbReference>
<feature type="domain" description="Trimeric autotransporter adhesin YadA-like head" evidence="12">
    <location>
        <begin position="201"/>
        <end position="227"/>
    </location>
</feature>
<dbReference type="Gene3D" id="2.20.70.140">
    <property type="match status" value="4"/>
</dbReference>
<evidence type="ECO:0000256" key="7">
    <source>
        <dbReference type="ARBA" id="ARBA00022729"/>
    </source>
</evidence>
<dbReference type="Gene3D" id="3.90.1780.10">
    <property type="entry name" value="Trimeric adhesin"/>
    <property type="match status" value="1"/>
</dbReference>
<reference evidence="14 15" key="1">
    <citation type="submission" date="2019-02" db="EMBL/GenBank/DDBJ databases">
        <title>Genomic Encyclopedia of Type Strains, Phase IV (KMG-IV): sequencing the most valuable type-strain genomes for metagenomic binning, comparative biology and taxonomic classification.</title>
        <authorList>
            <person name="Goeker M."/>
        </authorList>
    </citation>
    <scope>NUCLEOTIDE SEQUENCE [LARGE SCALE GENOMIC DNA]</scope>
    <source>
        <strain evidence="14 15">DSM 23814</strain>
    </source>
</reference>
<dbReference type="InterPro" id="IPR008640">
    <property type="entry name" value="Adhesin_Head_dom"/>
</dbReference>
<feature type="domain" description="Trimeric autotransporter adhesin YadA-like stalk" evidence="13">
    <location>
        <begin position="2577"/>
        <end position="2612"/>
    </location>
</feature>
<evidence type="ECO:0000256" key="2">
    <source>
        <dbReference type="ARBA" id="ARBA00004442"/>
    </source>
</evidence>
<dbReference type="Pfam" id="PF03895">
    <property type="entry name" value="YadA_anchor"/>
    <property type="match status" value="1"/>
</dbReference>
<evidence type="ECO:0000256" key="5">
    <source>
        <dbReference type="ARBA" id="ARBA00022452"/>
    </source>
</evidence>
<evidence type="ECO:0000256" key="6">
    <source>
        <dbReference type="ARBA" id="ARBA00022692"/>
    </source>
</evidence>
<feature type="domain" description="Trimeric autotransporter adhesin YadA-like stalk" evidence="13">
    <location>
        <begin position="965"/>
        <end position="999"/>
    </location>
</feature>
<organism evidence="14 15">
    <name type="scientific">Advenella incenata</name>
    <dbReference type="NCBI Taxonomy" id="267800"/>
    <lineage>
        <taxon>Bacteria</taxon>
        <taxon>Pseudomonadati</taxon>
        <taxon>Pseudomonadota</taxon>
        <taxon>Betaproteobacteria</taxon>
        <taxon>Burkholderiales</taxon>
        <taxon>Alcaligenaceae</taxon>
    </lineage>
</organism>
<evidence type="ECO:0000256" key="1">
    <source>
        <dbReference type="ARBA" id="ARBA00004241"/>
    </source>
</evidence>
<evidence type="ECO:0000256" key="8">
    <source>
        <dbReference type="ARBA" id="ARBA00022927"/>
    </source>
</evidence>
<evidence type="ECO:0000259" key="11">
    <source>
        <dbReference type="Pfam" id="PF03895"/>
    </source>
</evidence>
<feature type="domain" description="Trimeric autotransporter adhesin YadA-like head" evidence="12">
    <location>
        <begin position="159"/>
        <end position="183"/>
    </location>
</feature>
<feature type="domain" description="Trimeric autotransporter adhesin YadA-like stalk" evidence="13">
    <location>
        <begin position="2104"/>
        <end position="2139"/>
    </location>
</feature>